<keyword evidence="3" id="KW-1185">Reference proteome</keyword>
<organism evidence="2 3">
    <name type="scientific">Antarctobacter heliothermus</name>
    <dbReference type="NCBI Taxonomy" id="74033"/>
    <lineage>
        <taxon>Bacteria</taxon>
        <taxon>Pseudomonadati</taxon>
        <taxon>Pseudomonadota</taxon>
        <taxon>Alphaproteobacteria</taxon>
        <taxon>Rhodobacterales</taxon>
        <taxon>Roseobacteraceae</taxon>
        <taxon>Antarctobacter</taxon>
    </lineage>
</organism>
<evidence type="ECO:0000313" key="2">
    <source>
        <dbReference type="EMBL" id="ASP21692.1"/>
    </source>
</evidence>
<dbReference type="Gene3D" id="3.10.180.10">
    <property type="entry name" value="2,3-Dihydroxybiphenyl 1,2-Dioxygenase, domain 1"/>
    <property type="match status" value="1"/>
</dbReference>
<dbReference type="InterPro" id="IPR037523">
    <property type="entry name" value="VOC_core"/>
</dbReference>
<dbReference type="KEGG" id="aht:ANTHELSMS3_03040"/>
<gene>
    <name evidence="2" type="ORF">ANTHELSMS3_03040</name>
</gene>
<feature type="domain" description="VOC" evidence="1">
    <location>
        <begin position="1"/>
        <end position="122"/>
    </location>
</feature>
<dbReference type="CDD" id="cd07247">
    <property type="entry name" value="SgaA_N_like"/>
    <property type="match status" value="1"/>
</dbReference>
<dbReference type="InterPro" id="IPR029068">
    <property type="entry name" value="Glyas_Bleomycin-R_OHBP_Dase"/>
</dbReference>
<proteinExistence type="predicted"/>
<evidence type="ECO:0000259" key="1">
    <source>
        <dbReference type="PROSITE" id="PS51819"/>
    </source>
</evidence>
<dbReference type="EMBL" id="CP022540">
    <property type="protein sequence ID" value="ASP21692.1"/>
    <property type="molecule type" value="Genomic_DNA"/>
</dbReference>
<reference evidence="2 3" key="1">
    <citation type="submission" date="2017-07" db="EMBL/GenBank/DDBJ databases">
        <title>Genome Sequence of Antarctobacter heliothermus Strain SMS3 Isolated from a culture of the Diatom Skeletonema marinoi.</title>
        <authorList>
            <person name="Topel M."/>
            <person name="Pinder M.I.M."/>
            <person name="Johansson O.N."/>
            <person name="Kourtchenko O."/>
            <person name="Godhe A."/>
            <person name="Clarke A.K."/>
        </authorList>
    </citation>
    <scope>NUCLEOTIDE SEQUENCE [LARGE SCALE GENOMIC DNA]</scope>
    <source>
        <strain evidence="2 3">SMS3</strain>
    </source>
</reference>
<dbReference type="InterPro" id="IPR052164">
    <property type="entry name" value="Anthracycline_SecMetBiosynth"/>
</dbReference>
<name>A0A222E6A7_9RHOB</name>
<dbReference type="AlphaFoldDB" id="A0A222E6A7"/>
<dbReference type="RefSeq" id="WP_094035571.1">
    <property type="nucleotide sequence ID" value="NZ_CP022540.1"/>
</dbReference>
<protein>
    <recommendedName>
        <fullName evidence="1">VOC domain-containing protein</fullName>
    </recommendedName>
</protein>
<dbReference type="Proteomes" id="UP000203589">
    <property type="component" value="Chromosome"/>
</dbReference>
<dbReference type="PANTHER" id="PTHR33993">
    <property type="entry name" value="GLYOXALASE-RELATED"/>
    <property type="match status" value="1"/>
</dbReference>
<dbReference type="SUPFAM" id="SSF54593">
    <property type="entry name" value="Glyoxalase/Bleomycin resistance protein/Dihydroxybiphenyl dioxygenase"/>
    <property type="match status" value="1"/>
</dbReference>
<sequence>MPHFEIHATDPARARRFYSGLFGWAFDPMPGAEEVDYQLISGPNLGAELTGGMMKRMGAAPAPHGPVRGCTLTFEVADADERYAWALDNGGAEALPPMDYPGIGRAAYVEDGEGNIVGFITPATGEN</sequence>
<evidence type="ECO:0000313" key="3">
    <source>
        <dbReference type="Proteomes" id="UP000203589"/>
    </source>
</evidence>
<accession>A0A222E6A7</accession>
<dbReference type="Pfam" id="PF00903">
    <property type="entry name" value="Glyoxalase"/>
    <property type="match status" value="1"/>
</dbReference>
<dbReference type="OrthoDB" id="9793039at2"/>
<dbReference type="PROSITE" id="PS51819">
    <property type="entry name" value="VOC"/>
    <property type="match status" value="1"/>
</dbReference>
<dbReference type="InterPro" id="IPR004360">
    <property type="entry name" value="Glyas_Fos-R_dOase_dom"/>
</dbReference>